<proteinExistence type="predicted"/>
<evidence type="ECO:0008006" key="5">
    <source>
        <dbReference type="Google" id="ProtNLM"/>
    </source>
</evidence>
<evidence type="ECO:0000313" key="4">
    <source>
        <dbReference type="Proteomes" id="UP001179647"/>
    </source>
</evidence>
<organism evidence="3 4">
    <name type="scientific">Vagococcus intermedius</name>
    <dbReference type="NCBI Taxonomy" id="2991418"/>
    <lineage>
        <taxon>Bacteria</taxon>
        <taxon>Bacillati</taxon>
        <taxon>Bacillota</taxon>
        <taxon>Bacilli</taxon>
        <taxon>Lactobacillales</taxon>
        <taxon>Enterococcaceae</taxon>
        <taxon>Vagococcus</taxon>
    </lineage>
</organism>
<dbReference type="AlphaFoldDB" id="A0AAF0I838"/>
<gene>
    <name evidence="3" type="ORF">OL234_02565</name>
</gene>
<name>A0AAF0I838_9ENTE</name>
<dbReference type="InterPro" id="IPR023296">
    <property type="entry name" value="Glyco_hydro_beta-prop_sf"/>
</dbReference>
<protein>
    <recommendedName>
        <fullName evidence="5">Glycosyl hydrolase family 32 N-terminal domain-containing protein</fullName>
    </recommendedName>
</protein>
<reference evidence="3" key="1">
    <citation type="submission" date="2022-10" db="EMBL/GenBank/DDBJ databases">
        <title>Vagococcus sp. isolated from poultry meat.</title>
        <authorList>
            <person name="Johansson P."/>
            <person name="Bjorkroth J."/>
        </authorList>
    </citation>
    <scope>NUCLEOTIDE SEQUENCE</scope>
    <source>
        <strain evidence="3">STAA11</strain>
    </source>
</reference>
<dbReference type="Gene3D" id="2.115.10.20">
    <property type="entry name" value="Glycosyl hydrolase domain, family 43"/>
    <property type="match status" value="1"/>
</dbReference>
<feature type="compositionally biased region" description="Basic and acidic residues" evidence="1">
    <location>
        <begin position="161"/>
        <end position="171"/>
    </location>
</feature>
<dbReference type="CDD" id="cd15482">
    <property type="entry name" value="Sialidase_non-viral"/>
    <property type="match status" value="1"/>
</dbReference>
<sequence length="412" mass="47767">MRLRFFIIGTLGLILLTFALTSFFYAKATNSGKKNRKPFTIFMTLLALIGLSGFSYMTYNFVQTKYLARHERQAEQLIDNTTGEKITTKANAKERLVLPTAYNTVETTHPSVVAFPEKWHGYKYWMAVTSYPKGDAAKENPHIFGSNDLVTWEAANDLKNPLDEPKSKEFDQDNNPKQYDSDTHIVYNKEKDRLEVFWRYVDDIKQEAIIYRADTLDGKTWSDKKITNRGPRKTDDWVSPAFVKDESGYKVWYVANGYRIWYRESQDGQTWTKPVEVNVPYENKTANMHHWHLDVQKIEGKYEMILVGSKQEGEKPDLEERHVMNLYHSSSPDGKQWTDLTPIIYPSQKKEAWDGRGIYRSCFIKENGKYYVFYSGIGFDDTRGIGLSYGADINNLTGVDMSNYADLHKKIK</sequence>
<keyword evidence="2" id="KW-1133">Transmembrane helix</keyword>
<dbReference type="Proteomes" id="UP001179647">
    <property type="component" value="Chromosome"/>
</dbReference>
<feature type="region of interest" description="Disordered" evidence="1">
    <location>
        <begin position="161"/>
        <end position="181"/>
    </location>
</feature>
<evidence type="ECO:0000256" key="2">
    <source>
        <dbReference type="SAM" id="Phobius"/>
    </source>
</evidence>
<dbReference type="EMBL" id="CP110232">
    <property type="protein sequence ID" value="WEG73814.1"/>
    <property type="molecule type" value="Genomic_DNA"/>
</dbReference>
<evidence type="ECO:0000313" key="3">
    <source>
        <dbReference type="EMBL" id="WEG73814.1"/>
    </source>
</evidence>
<accession>A0AAF0I838</accession>
<keyword evidence="4" id="KW-1185">Reference proteome</keyword>
<dbReference type="KEGG" id="vie:OL234_02565"/>
<feature type="transmembrane region" description="Helical" evidence="2">
    <location>
        <begin position="38"/>
        <end position="59"/>
    </location>
</feature>
<feature type="transmembrane region" description="Helical" evidence="2">
    <location>
        <begin position="6"/>
        <end position="26"/>
    </location>
</feature>
<evidence type="ECO:0000256" key="1">
    <source>
        <dbReference type="SAM" id="MobiDB-lite"/>
    </source>
</evidence>
<dbReference type="SUPFAM" id="SSF75005">
    <property type="entry name" value="Arabinanase/levansucrase/invertase"/>
    <property type="match status" value="2"/>
</dbReference>
<keyword evidence="2" id="KW-0472">Membrane</keyword>
<keyword evidence="2" id="KW-0812">Transmembrane</keyword>
<dbReference type="RefSeq" id="WP_275469614.1">
    <property type="nucleotide sequence ID" value="NZ_CP110232.1"/>
</dbReference>